<proteinExistence type="predicted"/>
<evidence type="ECO:0000313" key="2">
    <source>
        <dbReference type="Proteomes" id="UP001164929"/>
    </source>
</evidence>
<dbReference type="AlphaFoldDB" id="A0AAD6WIZ6"/>
<evidence type="ECO:0000313" key="1">
    <source>
        <dbReference type="EMBL" id="KAJ7014540.1"/>
    </source>
</evidence>
<protein>
    <submittedName>
        <fullName evidence="1">Uncharacterized protein</fullName>
    </submittedName>
</protein>
<sequence length="58" mass="6913">MSYLWQQKIGAKPLICWSLRLECTRDYWNSFSRKPGEALARIAMRTTVTCKQIRNYKT</sequence>
<organism evidence="1 2">
    <name type="scientific">Populus alba x Populus x berolinensis</name>
    <dbReference type="NCBI Taxonomy" id="444605"/>
    <lineage>
        <taxon>Eukaryota</taxon>
        <taxon>Viridiplantae</taxon>
        <taxon>Streptophyta</taxon>
        <taxon>Embryophyta</taxon>
        <taxon>Tracheophyta</taxon>
        <taxon>Spermatophyta</taxon>
        <taxon>Magnoliopsida</taxon>
        <taxon>eudicotyledons</taxon>
        <taxon>Gunneridae</taxon>
        <taxon>Pentapetalae</taxon>
        <taxon>rosids</taxon>
        <taxon>fabids</taxon>
        <taxon>Malpighiales</taxon>
        <taxon>Salicaceae</taxon>
        <taxon>Saliceae</taxon>
        <taxon>Populus</taxon>
    </lineage>
</organism>
<accession>A0AAD6WIZ6</accession>
<dbReference type="Proteomes" id="UP001164929">
    <property type="component" value="Chromosome 1"/>
</dbReference>
<comment type="caution">
    <text evidence="1">The sequence shown here is derived from an EMBL/GenBank/DDBJ whole genome shotgun (WGS) entry which is preliminary data.</text>
</comment>
<dbReference type="EMBL" id="JAQIZT010000001">
    <property type="protein sequence ID" value="KAJ7014540.1"/>
    <property type="molecule type" value="Genomic_DNA"/>
</dbReference>
<gene>
    <name evidence="1" type="ORF">NC653_003990</name>
</gene>
<keyword evidence="2" id="KW-1185">Reference proteome</keyword>
<name>A0AAD6WIZ6_9ROSI</name>
<reference evidence="1 2" key="1">
    <citation type="journal article" date="2023" name="Mol. Ecol. Resour.">
        <title>Chromosome-level genome assembly of a triploid poplar Populus alba 'Berolinensis'.</title>
        <authorList>
            <person name="Chen S."/>
            <person name="Yu Y."/>
            <person name="Wang X."/>
            <person name="Wang S."/>
            <person name="Zhang T."/>
            <person name="Zhou Y."/>
            <person name="He R."/>
            <person name="Meng N."/>
            <person name="Wang Y."/>
            <person name="Liu W."/>
            <person name="Liu Z."/>
            <person name="Liu J."/>
            <person name="Guo Q."/>
            <person name="Huang H."/>
            <person name="Sederoff R.R."/>
            <person name="Wang G."/>
            <person name="Qu G."/>
            <person name="Chen S."/>
        </authorList>
    </citation>
    <scope>NUCLEOTIDE SEQUENCE [LARGE SCALE GENOMIC DNA]</scope>
    <source>
        <strain evidence="1">SC-2020</strain>
    </source>
</reference>